<dbReference type="InterPro" id="IPR036412">
    <property type="entry name" value="HAD-like_sf"/>
</dbReference>
<dbReference type="InterPro" id="IPR006439">
    <property type="entry name" value="HAD-SF_hydro_IA"/>
</dbReference>
<dbReference type="KEGG" id="paur:FGL86_03620"/>
<dbReference type="EMBL" id="CP042382">
    <property type="protein sequence ID" value="QEA38251.1"/>
    <property type="molecule type" value="Genomic_DNA"/>
</dbReference>
<gene>
    <name evidence="1" type="ORF">FGL86_03620</name>
</gene>
<dbReference type="Pfam" id="PF00702">
    <property type="entry name" value="Hydrolase"/>
    <property type="match status" value="1"/>
</dbReference>
<protein>
    <submittedName>
        <fullName evidence="1">HAD family hydrolase</fullName>
    </submittedName>
</protein>
<dbReference type="SUPFAM" id="SSF56784">
    <property type="entry name" value="HAD-like"/>
    <property type="match status" value="1"/>
</dbReference>
<keyword evidence="2" id="KW-1185">Reference proteome</keyword>
<dbReference type="SFLD" id="SFLDG01129">
    <property type="entry name" value="C1.5:_HAD__Beta-PGM__Phosphata"/>
    <property type="match status" value="1"/>
</dbReference>
<dbReference type="RefSeq" id="WP_147183319.1">
    <property type="nucleotide sequence ID" value="NZ_CP042382.1"/>
</dbReference>
<sequence length="200" mass="22181">MPDLANITVVAFDLDGTLIDSRLDFPAIRRELDFPEGVGLLEHIATLEDSAHVQHAHRIIHRHEMAGALAATWMPGARALLDGLHELGLHTAILTRNTREAVELVKRNLDIPIDLTLTREDCAPKPSPDGLRKIAGHFNATTPELVYVGDFLFDLQTARAAGALSCLYRYGDNHRFTKDADLVVDHLDELKALFRQRAPA</sequence>
<dbReference type="PANTHER" id="PTHR43885:SF1">
    <property type="entry name" value="SUPERFAMILY HYDROLASE, PUTATIVE (AFU_ORTHOLOGUE AFUA_4G13290)-RELATED"/>
    <property type="match status" value="1"/>
</dbReference>
<evidence type="ECO:0000313" key="1">
    <source>
        <dbReference type="EMBL" id="QEA38251.1"/>
    </source>
</evidence>
<dbReference type="Proteomes" id="UP000321272">
    <property type="component" value="Chromosome"/>
</dbReference>
<dbReference type="NCBIfam" id="TIGR01509">
    <property type="entry name" value="HAD-SF-IA-v3"/>
    <property type="match status" value="1"/>
</dbReference>
<dbReference type="Gene3D" id="3.40.50.1000">
    <property type="entry name" value="HAD superfamily/HAD-like"/>
    <property type="match status" value="1"/>
</dbReference>
<proteinExistence type="predicted"/>
<evidence type="ECO:0000313" key="2">
    <source>
        <dbReference type="Proteomes" id="UP000321272"/>
    </source>
</evidence>
<dbReference type="AlphaFoldDB" id="A0A5B8SPK3"/>
<dbReference type="GO" id="GO:0016787">
    <property type="term" value="F:hydrolase activity"/>
    <property type="evidence" value="ECO:0007669"/>
    <property type="project" value="UniProtKB-KW"/>
</dbReference>
<keyword evidence="1" id="KW-0378">Hydrolase</keyword>
<dbReference type="InterPro" id="IPR023214">
    <property type="entry name" value="HAD_sf"/>
</dbReference>
<dbReference type="SFLD" id="SFLDS00003">
    <property type="entry name" value="Haloacid_Dehalogenase"/>
    <property type="match status" value="1"/>
</dbReference>
<dbReference type="OrthoDB" id="5623813at2"/>
<organism evidence="1 2">
    <name type="scientific">Pistricoccus aurantiacus</name>
    <dbReference type="NCBI Taxonomy" id="1883414"/>
    <lineage>
        <taxon>Bacteria</taxon>
        <taxon>Pseudomonadati</taxon>
        <taxon>Pseudomonadota</taxon>
        <taxon>Gammaproteobacteria</taxon>
        <taxon>Oceanospirillales</taxon>
        <taxon>Halomonadaceae</taxon>
        <taxon>Pistricoccus</taxon>
    </lineage>
</organism>
<reference evidence="1 2" key="1">
    <citation type="submission" date="2019-06" db="EMBL/GenBank/DDBJ databases">
        <title>Genome analyses of bacteria isolated from kimchi.</title>
        <authorList>
            <person name="Lee S."/>
            <person name="Ahn S."/>
            <person name="Roh S."/>
        </authorList>
    </citation>
    <scope>NUCLEOTIDE SEQUENCE [LARGE SCALE GENOMIC DNA]</scope>
    <source>
        <strain evidence="1 2">CBA4606</strain>
    </source>
</reference>
<name>A0A5B8SPK3_9GAMM</name>
<dbReference type="PANTHER" id="PTHR43885">
    <property type="entry name" value="HALOACID DEHALOGENASE-LIKE HYDROLASE"/>
    <property type="match status" value="1"/>
</dbReference>
<dbReference type="NCBIfam" id="TIGR01549">
    <property type="entry name" value="HAD-SF-IA-v1"/>
    <property type="match status" value="1"/>
</dbReference>
<dbReference type="Gene3D" id="1.10.260.80">
    <property type="match status" value="1"/>
</dbReference>
<accession>A0A5B8SPK3</accession>